<sequence>MILLPDPQNYVKFSQNQPILDLMTSWIKENATRLNTRLVLCTGDLVDQNLNAHPDGTHGNQTSTQQWQAVSRSFEKLDGTLPYILATGNHDYGMKNSENRYSQFNSYFPAERNAQTAALLLEMAPNESGVPTLENACYEFTPPAGPKLLIFSLEFLPRTEIVAWAKKLAGQARFASHRGVVLTHSFLRSMLKKNERIDTEPYPLSRPTYGQQLWEQLLAPSRNLQFLICGHVADSEGHEGHVGYREDPNAAGKKVAQMLFNAQREGGGWHGNGGDGWLRILEFLPDGKTIQVHTFSPLLAASPLTRHLAWRTESFDSFRIAF</sequence>
<evidence type="ECO:0000313" key="2">
    <source>
        <dbReference type="EMBL" id="PQA55723.1"/>
    </source>
</evidence>
<organism evidence="2 3">
    <name type="scientific">Siphonobacter curvatus</name>
    <dbReference type="NCBI Taxonomy" id="2094562"/>
    <lineage>
        <taxon>Bacteria</taxon>
        <taxon>Pseudomonadati</taxon>
        <taxon>Bacteroidota</taxon>
        <taxon>Cytophagia</taxon>
        <taxon>Cytophagales</taxon>
        <taxon>Cytophagaceae</taxon>
        <taxon>Siphonobacter</taxon>
    </lineage>
</organism>
<gene>
    <name evidence="2" type="ORF">C5O19_18955</name>
</gene>
<dbReference type="SUPFAM" id="SSF56300">
    <property type="entry name" value="Metallo-dependent phosphatases"/>
    <property type="match status" value="1"/>
</dbReference>
<protein>
    <submittedName>
        <fullName evidence="2">Serine/threonine protein phosphatase</fullName>
    </submittedName>
</protein>
<dbReference type="AlphaFoldDB" id="A0A2S7IIF9"/>
<dbReference type="Gene3D" id="3.60.21.10">
    <property type="match status" value="1"/>
</dbReference>
<dbReference type="OrthoDB" id="9772095at2"/>
<keyword evidence="3" id="KW-1185">Reference proteome</keyword>
<dbReference type="Proteomes" id="UP000239590">
    <property type="component" value="Unassembled WGS sequence"/>
</dbReference>
<dbReference type="InterPro" id="IPR029052">
    <property type="entry name" value="Metallo-depent_PP-like"/>
</dbReference>
<dbReference type="GO" id="GO:0016787">
    <property type="term" value="F:hydrolase activity"/>
    <property type="evidence" value="ECO:0007669"/>
    <property type="project" value="InterPro"/>
</dbReference>
<proteinExistence type="predicted"/>
<name>A0A2S7IIF9_9BACT</name>
<comment type="caution">
    <text evidence="2">The sequence shown here is derived from an EMBL/GenBank/DDBJ whole genome shotgun (WGS) entry which is preliminary data.</text>
</comment>
<reference evidence="3" key="1">
    <citation type="submission" date="2018-02" db="EMBL/GenBank/DDBJ databases">
        <title>Genome sequencing of Solimonas sp. HR-BB.</title>
        <authorList>
            <person name="Lee Y."/>
            <person name="Jeon C.O."/>
        </authorList>
    </citation>
    <scope>NUCLEOTIDE SEQUENCE [LARGE SCALE GENOMIC DNA]</scope>
    <source>
        <strain evidence="3">HR-U</strain>
    </source>
</reference>
<feature type="domain" description="Calcineurin-like phosphoesterase" evidence="1">
    <location>
        <begin position="26"/>
        <end position="232"/>
    </location>
</feature>
<accession>A0A2S7IIF9</accession>
<evidence type="ECO:0000313" key="3">
    <source>
        <dbReference type="Proteomes" id="UP000239590"/>
    </source>
</evidence>
<evidence type="ECO:0000259" key="1">
    <source>
        <dbReference type="Pfam" id="PF00149"/>
    </source>
</evidence>
<dbReference type="Pfam" id="PF00149">
    <property type="entry name" value="Metallophos"/>
    <property type="match status" value="1"/>
</dbReference>
<dbReference type="EMBL" id="PTRA01000004">
    <property type="protein sequence ID" value="PQA55723.1"/>
    <property type="molecule type" value="Genomic_DNA"/>
</dbReference>
<dbReference type="InterPro" id="IPR004843">
    <property type="entry name" value="Calcineurin-like_PHP"/>
</dbReference>